<proteinExistence type="predicted"/>
<dbReference type="Proteomes" id="UP000222531">
    <property type="component" value="Unassembled WGS sequence"/>
</dbReference>
<evidence type="ECO:0000313" key="2">
    <source>
        <dbReference type="EMBL" id="PHQ51604.1"/>
    </source>
</evidence>
<dbReference type="AlphaFoldDB" id="A0A2G1XK27"/>
<dbReference type="RefSeq" id="WP_099199140.1">
    <property type="nucleotide sequence ID" value="NZ_JBIRXA010000006.1"/>
</dbReference>
<feature type="chain" id="PRO_5044380998" description="Chaplin" evidence="1">
    <location>
        <begin position="26"/>
        <end position="69"/>
    </location>
</feature>
<protein>
    <recommendedName>
        <fullName evidence="4">Chaplin</fullName>
    </recommendedName>
</protein>
<evidence type="ECO:0000256" key="1">
    <source>
        <dbReference type="SAM" id="SignalP"/>
    </source>
</evidence>
<organism evidence="2 3">
    <name type="scientific">Streptomyces cinnamoneus</name>
    <name type="common">Streptoverticillium cinnamoneum</name>
    <dbReference type="NCBI Taxonomy" id="53446"/>
    <lineage>
        <taxon>Bacteria</taxon>
        <taxon>Bacillati</taxon>
        <taxon>Actinomycetota</taxon>
        <taxon>Actinomycetes</taxon>
        <taxon>Kitasatosporales</taxon>
        <taxon>Streptomycetaceae</taxon>
        <taxon>Streptomyces</taxon>
        <taxon>Streptomyces cinnamoneus group</taxon>
    </lineage>
</organism>
<comment type="caution">
    <text evidence="2">The sequence shown here is derived from an EMBL/GenBank/DDBJ whole genome shotgun (WGS) entry which is preliminary data.</text>
</comment>
<reference evidence="2 3" key="1">
    <citation type="journal article" date="2017" name="Biochemistry">
        <title>Identification of the Biosynthetic Pathway for the Antibiotic Bicyclomycin.</title>
        <authorList>
            <person name="Patteson J."/>
            <person name="Cai W."/>
            <person name="Johnson R.A."/>
            <person name="Santa Maria K."/>
            <person name="Li B."/>
        </authorList>
    </citation>
    <scope>NUCLEOTIDE SEQUENCE [LARGE SCALE GENOMIC DNA]</scope>
    <source>
        <strain evidence="2 3">ATCC 21532</strain>
    </source>
</reference>
<feature type="signal peptide" evidence="1">
    <location>
        <begin position="1"/>
        <end position="25"/>
    </location>
</feature>
<keyword evidence="3" id="KW-1185">Reference proteome</keyword>
<gene>
    <name evidence="2" type="ORF">BLA24_12970</name>
</gene>
<sequence length="69" mass="6795">MNPLRRVLTTLAATALLCVGSAALAAPAQAEVNANLLGGILYATSNGLTHVGSGGSDLVALPNLLSPIV</sequence>
<dbReference type="EMBL" id="NHZO01000143">
    <property type="protein sequence ID" value="PHQ51604.1"/>
    <property type="molecule type" value="Genomic_DNA"/>
</dbReference>
<evidence type="ECO:0008006" key="4">
    <source>
        <dbReference type="Google" id="ProtNLM"/>
    </source>
</evidence>
<name>A0A2G1XK27_STRCJ</name>
<evidence type="ECO:0000313" key="3">
    <source>
        <dbReference type="Proteomes" id="UP000222531"/>
    </source>
</evidence>
<accession>A0A2G1XK27</accession>
<keyword evidence="1" id="KW-0732">Signal</keyword>